<feature type="compositionally biased region" description="Polar residues" evidence="1">
    <location>
        <begin position="269"/>
        <end position="279"/>
    </location>
</feature>
<keyword evidence="2" id="KW-1133">Transmembrane helix</keyword>
<name>A0A1I7YDF7_9BILA</name>
<feature type="transmembrane region" description="Helical" evidence="2">
    <location>
        <begin position="84"/>
        <end position="107"/>
    </location>
</feature>
<keyword evidence="3" id="KW-0732">Signal</keyword>
<reference evidence="5" key="1">
    <citation type="submission" date="2016-11" db="UniProtKB">
        <authorList>
            <consortium name="WormBaseParasite"/>
        </authorList>
    </citation>
    <scope>IDENTIFICATION</scope>
</reference>
<evidence type="ECO:0000256" key="2">
    <source>
        <dbReference type="SAM" id="Phobius"/>
    </source>
</evidence>
<proteinExistence type="predicted"/>
<evidence type="ECO:0000256" key="3">
    <source>
        <dbReference type="SAM" id="SignalP"/>
    </source>
</evidence>
<feature type="compositionally biased region" description="Basic and acidic residues" evidence="1">
    <location>
        <begin position="256"/>
        <end position="268"/>
    </location>
</feature>
<evidence type="ECO:0000313" key="5">
    <source>
        <dbReference type="WBParaSite" id="L893_g15260.t1"/>
    </source>
</evidence>
<feature type="compositionally biased region" description="Basic and acidic residues" evidence="1">
    <location>
        <begin position="219"/>
        <end position="236"/>
    </location>
</feature>
<keyword evidence="4" id="KW-1185">Reference proteome</keyword>
<evidence type="ECO:0000256" key="1">
    <source>
        <dbReference type="SAM" id="MobiDB-lite"/>
    </source>
</evidence>
<sequence>MNASGAKAAMIWQTIFPFLLFASSITVVLCAPATCRSCKGACHQNNGTNTVNDGIIDFDTGNRTKRESFIEQRSCSTRFQLEMIIIPLSIAMIPVGLCALLLCVCFCGPKDSRGKLPDNFLGKKLSRDHGEDRDSELEYKDGCVQRKDSKKTRFSTNVAIIEARRVSVDPVEDCEPSQSPDGQEKTAQDENHVRNLPRRESSKKRTRFDDNVSIMGQDSIDKPEPPAVIDEERKMSTEGLTKKMSWLNKLGRSKKVHTDAEKFDDVQHQESGNETATSS</sequence>
<feature type="compositionally biased region" description="Basic and acidic residues" evidence="1">
    <location>
        <begin position="182"/>
        <end position="200"/>
    </location>
</feature>
<keyword evidence="2" id="KW-0472">Membrane</keyword>
<protein>
    <submittedName>
        <fullName evidence="5">ZP domain-containing protein</fullName>
    </submittedName>
</protein>
<feature type="region of interest" description="Disordered" evidence="1">
    <location>
        <begin position="169"/>
        <end position="279"/>
    </location>
</feature>
<feature type="chain" id="PRO_5009312033" evidence="3">
    <location>
        <begin position="31"/>
        <end position="279"/>
    </location>
</feature>
<organism evidence="4 5">
    <name type="scientific">Steinernema glaseri</name>
    <dbReference type="NCBI Taxonomy" id="37863"/>
    <lineage>
        <taxon>Eukaryota</taxon>
        <taxon>Metazoa</taxon>
        <taxon>Ecdysozoa</taxon>
        <taxon>Nematoda</taxon>
        <taxon>Chromadorea</taxon>
        <taxon>Rhabditida</taxon>
        <taxon>Tylenchina</taxon>
        <taxon>Panagrolaimomorpha</taxon>
        <taxon>Strongyloidoidea</taxon>
        <taxon>Steinernematidae</taxon>
        <taxon>Steinernema</taxon>
    </lineage>
</organism>
<dbReference type="WBParaSite" id="L893_g15260.t1">
    <property type="protein sequence ID" value="L893_g15260.t1"/>
    <property type="gene ID" value="L893_g15260"/>
</dbReference>
<keyword evidence="2" id="KW-0812">Transmembrane</keyword>
<evidence type="ECO:0000313" key="4">
    <source>
        <dbReference type="Proteomes" id="UP000095287"/>
    </source>
</evidence>
<feature type="signal peptide" evidence="3">
    <location>
        <begin position="1"/>
        <end position="30"/>
    </location>
</feature>
<dbReference type="AlphaFoldDB" id="A0A1I7YDF7"/>
<accession>A0A1I7YDF7</accession>
<dbReference type="Proteomes" id="UP000095287">
    <property type="component" value="Unplaced"/>
</dbReference>